<reference evidence="2" key="3">
    <citation type="journal article" date="2017" name="Nature">
        <title>Genome sequence of the progenitor of the wheat D genome Aegilops tauschii.</title>
        <authorList>
            <person name="Luo M.C."/>
            <person name="Gu Y.Q."/>
            <person name="Puiu D."/>
            <person name="Wang H."/>
            <person name="Twardziok S.O."/>
            <person name="Deal K.R."/>
            <person name="Huo N."/>
            <person name="Zhu T."/>
            <person name="Wang L."/>
            <person name="Wang Y."/>
            <person name="McGuire P.E."/>
            <person name="Liu S."/>
            <person name="Long H."/>
            <person name="Ramasamy R.K."/>
            <person name="Rodriguez J.C."/>
            <person name="Van S.L."/>
            <person name="Yuan L."/>
            <person name="Wang Z."/>
            <person name="Xia Z."/>
            <person name="Xiao L."/>
            <person name="Anderson O.D."/>
            <person name="Ouyang S."/>
            <person name="Liang Y."/>
            <person name="Zimin A.V."/>
            <person name="Pertea G."/>
            <person name="Qi P."/>
            <person name="Bennetzen J.L."/>
            <person name="Dai X."/>
            <person name="Dawson M.W."/>
            <person name="Muller H.G."/>
            <person name="Kugler K."/>
            <person name="Rivarola-Duarte L."/>
            <person name="Spannagl M."/>
            <person name="Mayer K.F.X."/>
            <person name="Lu F.H."/>
            <person name="Bevan M.W."/>
            <person name="Leroy P."/>
            <person name="Li P."/>
            <person name="You F.M."/>
            <person name="Sun Q."/>
            <person name="Liu Z."/>
            <person name="Lyons E."/>
            <person name="Wicker T."/>
            <person name="Salzberg S.L."/>
            <person name="Devos K.M."/>
            <person name="Dvorak J."/>
        </authorList>
    </citation>
    <scope>NUCLEOTIDE SEQUENCE [LARGE SCALE GENOMIC DNA]</scope>
    <source>
        <strain evidence="2">cv. AL8/78</strain>
    </source>
</reference>
<reference evidence="3" key="1">
    <citation type="journal article" date="2014" name="Science">
        <title>Ancient hybridizations among the ancestral genomes of bread wheat.</title>
        <authorList>
            <consortium name="International Wheat Genome Sequencing Consortium,"/>
            <person name="Marcussen T."/>
            <person name="Sandve S.R."/>
            <person name="Heier L."/>
            <person name="Spannagl M."/>
            <person name="Pfeifer M."/>
            <person name="Jakobsen K.S."/>
            <person name="Wulff B.B."/>
            <person name="Steuernagel B."/>
            <person name="Mayer K.F."/>
            <person name="Olsen O.A."/>
        </authorList>
    </citation>
    <scope>NUCLEOTIDE SEQUENCE [LARGE SCALE GENOMIC DNA]</scope>
    <source>
        <strain evidence="3">cv. AL8/78</strain>
    </source>
</reference>
<dbReference type="AlphaFoldDB" id="A0A453G637"/>
<proteinExistence type="predicted"/>
<organism evidence="2 3">
    <name type="scientific">Aegilops tauschii subsp. strangulata</name>
    <name type="common">Goatgrass</name>
    <dbReference type="NCBI Taxonomy" id="200361"/>
    <lineage>
        <taxon>Eukaryota</taxon>
        <taxon>Viridiplantae</taxon>
        <taxon>Streptophyta</taxon>
        <taxon>Embryophyta</taxon>
        <taxon>Tracheophyta</taxon>
        <taxon>Spermatophyta</taxon>
        <taxon>Magnoliopsida</taxon>
        <taxon>Liliopsida</taxon>
        <taxon>Poales</taxon>
        <taxon>Poaceae</taxon>
        <taxon>BOP clade</taxon>
        <taxon>Pooideae</taxon>
        <taxon>Triticodae</taxon>
        <taxon>Triticeae</taxon>
        <taxon>Triticinae</taxon>
        <taxon>Aegilops</taxon>
    </lineage>
</organism>
<sequence>SGRSKIRHGRTAASASVPSSRIPTISCPHVQSGCHTPRHYVNPLSLLRESPPPDLVVLAITPGVWVAMRRRGRSSVGASSPKAPAMSQGEQERRRQF</sequence>
<keyword evidence="3" id="KW-1185">Reference proteome</keyword>
<accession>A0A453G637</accession>
<protein>
    <submittedName>
        <fullName evidence="2">Uncharacterized protein</fullName>
    </submittedName>
</protein>
<dbReference type="EnsemblPlants" id="AET3Gv20896900.14">
    <property type="protein sequence ID" value="AET3Gv20896900.14"/>
    <property type="gene ID" value="AET3Gv20896900"/>
</dbReference>
<feature type="compositionally biased region" description="Polar residues" evidence="1">
    <location>
        <begin position="13"/>
        <end position="23"/>
    </location>
</feature>
<feature type="region of interest" description="Disordered" evidence="1">
    <location>
        <begin position="1"/>
        <end position="24"/>
    </location>
</feature>
<reference evidence="3" key="2">
    <citation type="journal article" date="2017" name="Nat. Plants">
        <title>The Aegilops tauschii genome reveals multiple impacts of transposons.</title>
        <authorList>
            <person name="Zhao G."/>
            <person name="Zou C."/>
            <person name="Li K."/>
            <person name="Wang K."/>
            <person name="Li T."/>
            <person name="Gao L."/>
            <person name="Zhang X."/>
            <person name="Wang H."/>
            <person name="Yang Z."/>
            <person name="Liu X."/>
            <person name="Jiang W."/>
            <person name="Mao L."/>
            <person name="Kong X."/>
            <person name="Jiao Y."/>
            <person name="Jia J."/>
        </authorList>
    </citation>
    <scope>NUCLEOTIDE SEQUENCE [LARGE SCALE GENOMIC DNA]</scope>
    <source>
        <strain evidence="3">cv. AL8/78</strain>
    </source>
</reference>
<feature type="compositionally biased region" description="Basic residues" evidence="1">
    <location>
        <begin position="1"/>
        <end position="10"/>
    </location>
</feature>
<name>A0A453G637_AEGTS</name>
<evidence type="ECO:0000256" key="1">
    <source>
        <dbReference type="SAM" id="MobiDB-lite"/>
    </source>
</evidence>
<dbReference type="Proteomes" id="UP000015105">
    <property type="component" value="Chromosome 3D"/>
</dbReference>
<dbReference type="Gramene" id="AET3Gv20896900.14">
    <property type="protein sequence ID" value="AET3Gv20896900.14"/>
    <property type="gene ID" value="AET3Gv20896900"/>
</dbReference>
<feature type="region of interest" description="Disordered" evidence="1">
    <location>
        <begin position="71"/>
        <end position="97"/>
    </location>
</feature>
<evidence type="ECO:0000313" key="3">
    <source>
        <dbReference type="Proteomes" id="UP000015105"/>
    </source>
</evidence>
<reference evidence="2" key="4">
    <citation type="submission" date="2019-03" db="UniProtKB">
        <authorList>
            <consortium name="EnsemblPlants"/>
        </authorList>
    </citation>
    <scope>IDENTIFICATION</scope>
</reference>
<reference evidence="2" key="5">
    <citation type="journal article" date="2021" name="G3 (Bethesda)">
        <title>Aegilops tauschii genome assembly Aet v5.0 features greater sequence contiguity and improved annotation.</title>
        <authorList>
            <person name="Wang L."/>
            <person name="Zhu T."/>
            <person name="Rodriguez J.C."/>
            <person name="Deal K.R."/>
            <person name="Dubcovsky J."/>
            <person name="McGuire P.E."/>
            <person name="Lux T."/>
            <person name="Spannagl M."/>
            <person name="Mayer K.F.X."/>
            <person name="Baldrich P."/>
            <person name="Meyers B.C."/>
            <person name="Huo N."/>
            <person name="Gu Y.Q."/>
            <person name="Zhou H."/>
            <person name="Devos K.M."/>
            <person name="Bennetzen J.L."/>
            <person name="Unver T."/>
            <person name="Budak H."/>
            <person name="Gulick P.J."/>
            <person name="Galiba G."/>
            <person name="Kalapos B."/>
            <person name="Nelson D.R."/>
            <person name="Li P."/>
            <person name="You F.M."/>
            <person name="Luo M.C."/>
            <person name="Dvorak J."/>
        </authorList>
    </citation>
    <scope>NUCLEOTIDE SEQUENCE [LARGE SCALE GENOMIC DNA]</scope>
    <source>
        <strain evidence="2">cv. AL8/78</strain>
    </source>
</reference>
<evidence type="ECO:0000313" key="2">
    <source>
        <dbReference type="EnsemblPlants" id="AET3Gv20896900.14"/>
    </source>
</evidence>